<dbReference type="EMBL" id="KB312595">
    <property type="protein sequence ID" value="ELT86968.1"/>
    <property type="molecule type" value="Genomic_DNA"/>
</dbReference>
<dbReference type="EnsemblMetazoa" id="CapteT188793">
    <property type="protein sequence ID" value="CapteP188793"/>
    <property type="gene ID" value="CapteG188793"/>
</dbReference>
<feature type="domain" description="EF-hand" evidence="3">
    <location>
        <begin position="58"/>
        <end position="93"/>
    </location>
</feature>
<dbReference type="GO" id="GO:0016460">
    <property type="term" value="C:myosin II complex"/>
    <property type="evidence" value="ECO:0007669"/>
    <property type="project" value="TreeGrafter"/>
</dbReference>
<keyword evidence="6" id="KW-1185">Reference proteome</keyword>
<keyword evidence="2" id="KW-0106">Calcium</keyword>
<dbReference type="HOGENOM" id="CLU_061288_2_0_1"/>
<dbReference type="InterPro" id="IPR011992">
    <property type="entry name" value="EF-hand-dom_pair"/>
</dbReference>
<dbReference type="Pfam" id="PF13499">
    <property type="entry name" value="EF-hand_7"/>
    <property type="match status" value="2"/>
</dbReference>
<dbReference type="PROSITE" id="PS50222">
    <property type="entry name" value="EF_HAND_2"/>
    <property type="match status" value="3"/>
</dbReference>
<evidence type="ECO:0000256" key="1">
    <source>
        <dbReference type="ARBA" id="ARBA00022737"/>
    </source>
</evidence>
<gene>
    <name evidence="4" type="ORF">CAPTEDRAFT_188793</name>
</gene>
<dbReference type="EMBL" id="AMQN01016165">
    <property type="status" value="NOT_ANNOTATED_CDS"/>
    <property type="molecule type" value="Genomic_DNA"/>
</dbReference>
<keyword evidence="1" id="KW-0677">Repeat</keyword>
<dbReference type="Proteomes" id="UP000014760">
    <property type="component" value="Unassembled WGS sequence"/>
</dbReference>
<dbReference type="SUPFAM" id="SSF47473">
    <property type="entry name" value="EF-hand"/>
    <property type="match status" value="1"/>
</dbReference>
<name>R7T332_CAPTE</name>
<dbReference type="InterPro" id="IPR050230">
    <property type="entry name" value="CALM/Myosin/TropC-like"/>
</dbReference>
<feature type="domain" description="EF-hand" evidence="3">
    <location>
        <begin position="95"/>
        <end position="130"/>
    </location>
</feature>
<evidence type="ECO:0000256" key="2">
    <source>
        <dbReference type="ARBA" id="ARBA00022837"/>
    </source>
</evidence>
<dbReference type="AlphaFoldDB" id="R7T332"/>
<dbReference type="SMART" id="SM00054">
    <property type="entry name" value="EFh"/>
    <property type="match status" value="3"/>
</dbReference>
<dbReference type="EMBL" id="AMQN01016166">
    <property type="status" value="NOT_ANNOTATED_CDS"/>
    <property type="molecule type" value="Genomic_DNA"/>
</dbReference>
<dbReference type="InterPro" id="IPR002048">
    <property type="entry name" value="EF_hand_dom"/>
</dbReference>
<feature type="domain" description="EF-hand" evidence="3">
    <location>
        <begin position="22"/>
        <end position="57"/>
    </location>
</feature>
<reference evidence="4 6" key="2">
    <citation type="journal article" date="2013" name="Nature">
        <title>Insights into bilaterian evolution from three spiralian genomes.</title>
        <authorList>
            <person name="Simakov O."/>
            <person name="Marletaz F."/>
            <person name="Cho S.J."/>
            <person name="Edsinger-Gonzales E."/>
            <person name="Havlak P."/>
            <person name="Hellsten U."/>
            <person name="Kuo D.H."/>
            <person name="Larsson T."/>
            <person name="Lv J."/>
            <person name="Arendt D."/>
            <person name="Savage R."/>
            <person name="Osoegawa K."/>
            <person name="de Jong P."/>
            <person name="Grimwood J."/>
            <person name="Chapman J.A."/>
            <person name="Shapiro H."/>
            <person name="Aerts A."/>
            <person name="Otillar R.P."/>
            <person name="Terry A.Y."/>
            <person name="Boore J.L."/>
            <person name="Grigoriev I.V."/>
            <person name="Lindberg D.R."/>
            <person name="Seaver E.C."/>
            <person name="Weisblat D.A."/>
            <person name="Putnam N.H."/>
            <person name="Rokhsar D.S."/>
        </authorList>
    </citation>
    <scope>NUCLEOTIDE SEQUENCE</scope>
    <source>
        <strain evidence="4 6">I ESC-2004</strain>
    </source>
</reference>
<dbReference type="InterPro" id="IPR018247">
    <property type="entry name" value="EF_Hand_1_Ca_BS"/>
</dbReference>
<evidence type="ECO:0000313" key="4">
    <source>
        <dbReference type="EMBL" id="ELT86968.1"/>
    </source>
</evidence>
<dbReference type="PROSITE" id="PS00018">
    <property type="entry name" value="EF_HAND_1"/>
    <property type="match status" value="2"/>
</dbReference>
<reference evidence="6" key="1">
    <citation type="submission" date="2012-12" db="EMBL/GenBank/DDBJ databases">
        <authorList>
            <person name="Hellsten U."/>
            <person name="Grimwood J."/>
            <person name="Chapman J.A."/>
            <person name="Shapiro H."/>
            <person name="Aerts A."/>
            <person name="Otillar R.P."/>
            <person name="Terry A.Y."/>
            <person name="Boore J.L."/>
            <person name="Simakov O."/>
            <person name="Marletaz F."/>
            <person name="Cho S.-J."/>
            <person name="Edsinger-Gonzales E."/>
            <person name="Havlak P."/>
            <person name="Kuo D.-H."/>
            <person name="Larsson T."/>
            <person name="Lv J."/>
            <person name="Arendt D."/>
            <person name="Savage R."/>
            <person name="Osoegawa K."/>
            <person name="de Jong P."/>
            <person name="Lindberg D.R."/>
            <person name="Seaver E.C."/>
            <person name="Weisblat D.A."/>
            <person name="Putnam N.H."/>
            <person name="Grigoriev I.V."/>
            <person name="Rokhsar D.S."/>
        </authorList>
    </citation>
    <scope>NUCLEOTIDE SEQUENCE</scope>
    <source>
        <strain evidence="6">I ESC-2004</strain>
    </source>
</reference>
<evidence type="ECO:0000313" key="6">
    <source>
        <dbReference type="Proteomes" id="UP000014760"/>
    </source>
</evidence>
<dbReference type="Gene3D" id="1.10.238.10">
    <property type="entry name" value="EF-hand"/>
    <property type="match status" value="2"/>
</dbReference>
<proteinExistence type="predicted"/>
<sequence length="158" mass="17714">MISTRRGYDHNVVTLAKQLSEFYTTDLKDAFKIFDAEGEGHINPQKLGKVMKKLGRNPTEAEVQDLIMAVDDDGNGQIEFDEFAAMMAKKMQEQTKDEEIREAFKVFDRNGNGYISADEIGVLLGSLGLHFSADELRDMVTAADQDGDSQINFEGWLN</sequence>
<dbReference type="GO" id="GO:0005509">
    <property type="term" value="F:calcium ion binding"/>
    <property type="evidence" value="ECO:0007669"/>
    <property type="project" value="InterPro"/>
</dbReference>
<organism evidence="4">
    <name type="scientific">Capitella teleta</name>
    <name type="common">Polychaete worm</name>
    <dbReference type="NCBI Taxonomy" id="283909"/>
    <lineage>
        <taxon>Eukaryota</taxon>
        <taxon>Metazoa</taxon>
        <taxon>Spiralia</taxon>
        <taxon>Lophotrochozoa</taxon>
        <taxon>Annelida</taxon>
        <taxon>Polychaeta</taxon>
        <taxon>Sedentaria</taxon>
        <taxon>Scolecida</taxon>
        <taxon>Capitellidae</taxon>
        <taxon>Capitella</taxon>
    </lineage>
</organism>
<protein>
    <recommendedName>
        <fullName evidence="3">EF-hand domain-containing protein</fullName>
    </recommendedName>
</protein>
<evidence type="ECO:0000259" key="3">
    <source>
        <dbReference type="PROSITE" id="PS50222"/>
    </source>
</evidence>
<dbReference type="OrthoDB" id="26525at2759"/>
<dbReference type="FunFam" id="1.10.238.10:FF:000178">
    <property type="entry name" value="Calmodulin-2 A"/>
    <property type="match status" value="1"/>
</dbReference>
<dbReference type="OMA" id="FRMYDLG"/>
<dbReference type="STRING" id="283909.R7T332"/>
<dbReference type="PANTHER" id="PTHR23048:SF0">
    <property type="entry name" value="CALMODULIN LIKE 3"/>
    <property type="match status" value="1"/>
</dbReference>
<dbReference type="PANTHER" id="PTHR23048">
    <property type="entry name" value="MYOSIN LIGHT CHAIN 1, 3"/>
    <property type="match status" value="1"/>
</dbReference>
<accession>R7T332</accession>
<dbReference type="CDD" id="cd00051">
    <property type="entry name" value="EFh"/>
    <property type="match status" value="2"/>
</dbReference>
<evidence type="ECO:0000313" key="5">
    <source>
        <dbReference type="EnsemblMetazoa" id="CapteP188793"/>
    </source>
</evidence>
<reference evidence="5" key="3">
    <citation type="submission" date="2015-06" db="UniProtKB">
        <authorList>
            <consortium name="EnsemblMetazoa"/>
        </authorList>
    </citation>
    <scope>IDENTIFICATION</scope>
</reference>